<dbReference type="Proteomes" id="UP000217792">
    <property type="component" value="Chromosome"/>
</dbReference>
<gene>
    <name evidence="3" type="ORF">HXO88_01345</name>
    <name evidence="2" type="ORF">SITYG_17860</name>
</gene>
<dbReference type="Proteomes" id="UP000721045">
    <property type="component" value="Unassembled WGS sequence"/>
</dbReference>
<reference evidence="3" key="2">
    <citation type="submission" date="2020-04" db="EMBL/GenBank/DDBJ databases">
        <title>Deep metagenomics examines the oral microbiome during advanced dental caries in children, revealing novel taxa and co-occurrences with host molecules.</title>
        <authorList>
            <person name="Baker J.L."/>
            <person name="Morton J.T."/>
            <person name="Dinis M."/>
            <person name="Alvarez R."/>
            <person name="Tran N.C."/>
            <person name="Knight R."/>
            <person name="Edlund A."/>
        </authorList>
    </citation>
    <scope>NUCLEOTIDE SEQUENCE</scope>
    <source>
        <strain evidence="3">JCVI_23_bin.22</strain>
    </source>
</reference>
<dbReference type="EMBL" id="AP014880">
    <property type="protein sequence ID" value="BAW17763.1"/>
    <property type="molecule type" value="Genomic_DNA"/>
</dbReference>
<organism evidence="3 5">
    <name type="scientific">Streptococcus intermedius</name>
    <dbReference type="NCBI Taxonomy" id="1338"/>
    <lineage>
        <taxon>Bacteria</taxon>
        <taxon>Bacillati</taxon>
        <taxon>Bacillota</taxon>
        <taxon>Bacilli</taxon>
        <taxon>Lactobacillales</taxon>
        <taxon>Streptococcaceae</taxon>
        <taxon>Streptococcus</taxon>
        <taxon>Streptococcus anginosus group</taxon>
    </lineage>
</organism>
<evidence type="ECO:0000313" key="4">
    <source>
        <dbReference type="Proteomes" id="UP000217792"/>
    </source>
</evidence>
<dbReference type="RefSeq" id="WP_009569489.1">
    <property type="nucleotide sequence ID" value="NZ_AP014880.1"/>
</dbReference>
<dbReference type="STRING" id="1338.A6J72_06650"/>
<evidence type="ECO:0000256" key="1">
    <source>
        <dbReference type="SAM" id="Coils"/>
    </source>
</evidence>
<dbReference type="AlphaFoldDB" id="A0A3R9KW83"/>
<feature type="coiled-coil region" evidence="1">
    <location>
        <begin position="4"/>
        <end position="42"/>
    </location>
</feature>
<feature type="coiled-coil region" evidence="1">
    <location>
        <begin position="105"/>
        <end position="132"/>
    </location>
</feature>
<evidence type="ECO:0000313" key="5">
    <source>
        <dbReference type="Proteomes" id="UP000721045"/>
    </source>
</evidence>
<keyword evidence="1" id="KW-0175">Coiled coil</keyword>
<name>A0A3R9KW83_STRIT</name>
<protein>
    <submittedName>
        <fullName evidence="3">Uncharacterized protein</fullName>
    </submittedName>
</protein>
<evidence type="ECO:0000313" key="2">
    <source>
        <dbReference type="EMBL" id="BAW17763.1"/>
    </source>
</evidence>
<dbReference type="EMBL" id="JABZYP010000003">
    <property type="protein sequence ID" value="MBF1712375.1"/>
    <property type="molecule type" value="Genomic_DNA"/>
</dbReference>
<accession>A0A3R9KW83</accession>
<reference evidence="2 4" key="1">
    <citation type="journal article" date="2017" name="Infect. Immun.">
        <title>Characterization of the Pathogenicity of Streptococcus intermedius TYG1620 Isolated from a Human Brain Abscess Based on the Complete Genome Sequence with Transcriptome Analysis and Transposon Mutagenesis in a Murine Subcutaneous Abscess Model.</title>
        <authorList>
            <person name="Hasegawa N."/>
            <person name="Sekizuka T."/>
            <person name="Sugi Y."/>
            <person name="Kawakami N."/>
            <person name="Ogasawara Y."/>
            <person name="Kato K."/>
            <person name="Yamashita A."/>
            <person name="Takeuchi F."/>
            <person name="Kuroda M."/>
        </authorList>
    </citation>
    <scope>NUCLEOTIDE SEQUENCE [LARGE SCALE GENOMIC DNA]</scope>
    <source>
        <strain evidence="2 4">TYG1620</strain>
    </source>
</reference>
<evidence type="ECO:0000313" key="3">
    <source>
        <dbReference type="EMBL" id="MBF1712375.1"/>
    </source>
</evidence>
<sequence length="136" mass="16789">MDQYEMMDQEIRSKQRRLDEARETYQRSCKVLERKYDESRSKQNQLHQILEKSHSLFKHLLDEEEGDKTELTYQLNTIASNYSEQFNMAYRNRQRQLDQEWSQMEQAYKKERSNLEEELAQAQYQRRRLEQERGGR</sequence>
<proteinExistence type="predicted"/>